<gene>
    <name evidence="1" type="ORF">EKK97_10930</name>
</gene>
<evidence type="ECO:0000313" key="2">
    <source>
        <dbReference type="Proteomes" id="UP000464013"/>
    </source>
</evidence>
<evidence type="ECO:0000313" key="1">
    <source>
        <dbReference type="EMBL" id="QHC50012.1"/>
    </source>
</evidence>
<dbReference type="KEGG" id="htx:EKK97_10930"/>
<proteinExistence type="predicted"/>
<dbReference type="OrthoDB" id="7067592at2"/>
<sequence>MSAAVGYETGQICMQRALAITTIDAKATIKVSEAMLALAEASQDAAKGGDSADLANVAASLKQTATLLTTSTERTTFLDLGMFYLCQISANGGLTDTQTAELVKIIAISGSSINTSEMVRQSKQLTQCLSRMGSTMQRREYPWINSDCQHLTDKNRVN</sequence>
<dbReference type="AlphaFoldDB" id="A0A6I6SKE1"/>
<accession>A0A6I6SKE1</accession>
<dbReference type="RefSeq" id="WP_159551831.1">
    <property type="nucleotide sequence ID" value="NZ_CP035042.1"/>
</dbReference>
<dbReference type="EMBL" id="CP035042">
    <property type="protein sequence ID" value="QHC50012.1"/>
    <property type="molecule type" value="Genomic_DNA"/>
</dbReference>
<protein>
    <submittedName>
        <fullName evidence="1">Uncharacterized protein</fullName>
    </submittedName>
</protein>
<name>A0A6I6SKE1_9GAMM</name>
<keyword evidence="2" id="KW-1185">Reference proteome</keyword>
<organism evidence="1 2">
    <name type="scientific">Billgrantia tianxiuensis</name>
    <dbReference type="NCBI Taxonomy" id="2497861"/>
    <lineage>
        <taxon>Bacteria</taxon>
        <taxon>Pseudomonadati</taxon>
        <taxon>Pseudomonadota</taxon>
        <taxon>Gammaproteobacteria</taxon>
        <taxon>Oceanospirillales</taxon>
        <taxon>Halomonadaceae</taxon>
        <taxon>Billgrantia</taxon>
    </lineage>
</organism>
<reference evidence="1 2" key="1">
    <citation type="submission" date="2019-01" db="EMBL/GenBank/DDBJ databases">
        <title>Complete genome of a denitifying bacterium Halomons sp. BC-M4-5.</title>
        <authorList>
            <person name="Wang L."/>
            <person name="Shao Z."/>
        </authorList>
    </citation>
    <scope>NUCLEOTIDE SEQUENCE [LARGE SCALE GENOMIC DNA]</scope>
    <source>
        <strain evidence="1 2">BC-M4-5</strain>
    </source>
</reference>
<dbReference type="Proteomes" id="UP000464013">
    <property type="component" value="Chromosome"/>
</dbReference>